<dbReference type="CDD" id="cd17917">
    <property type="entry name" value="DEXHc_RHA-like"/>
    <property type="match status" value="1"/>
</dbReference>
<keyword evidence="4" id="KW-0378">Hydrolase</keyword>
<sequence length="1555" mass="181692">YLYSNFQYGRCIRNRDNTVERQFNKEYLDHNFYLLLETVRHIANKLYVNWLDILPVTLKTIESNQLYVDSKLLFLTNSLVDFKYDDLSGLTGLPLDDIYDTISNDFYQNIKNFKWIIYDTSIMYPRWELPIPMLITLNYILELDNCINNVKWLTLTDLLREAFTVHWNQFVNLLFNRHDFATSEIKISNSSVQKIAQNLLYMFDSHYRSRTQAIKKKEYEPFENNKDRKERQNQETIDEEDVDEFSRKDSTMNLAELRSLKSLQAEHMYEYIRSSVQQFKSTWYAQHLLDETNINQTSILKLDKYKPLATHEIARDPELIIITLTLKNIYNYAKSLTHFYEKDKFKQYPKFWRCLDSSQRKVILDRLNDNIPNLDWFNIQGYIQRLYPEIFNAKKLPPVALASINKEIHEMIRKKLMLYIFESMIRRGVLSSFSPNAALTDLQLSIRSDSQEKDFIKLLTKTTLNKNNDYYNNAYYFLTGSLYSQIPLYRGKNKSYTDFFDGTANITPRWTDMYAMNWVSQIGFFHRYLNNRVIFITGSTGVGKSTQMPKLFLYALKAIDYKNAGSVICTEPRRQPTVKNASRVSDELGVPILDKKYYVQYRHKEKSHVNNVDSEYLMLKFVTDGTLLQEIRNPMLKENTRGQVTDYLTSNEYDIVIIDEAHEHKQNMDLILTLMRTATYYNNDLKLVIISATMDTDEPIFKRYYRDINDNRAFPLNMKIAEQKLDRINVDRRFHISPPGETTKFKIKDYYVPDEDPIKLISSLVTGPNPGTILYFQPGTLEIAKEIAQLNEVLPPYVLALPLHSKLSDWQREIFEQIDTQLPNIHFSRNLPFVDWNEENNKKGTSHYKLAVLVATNIAEASITIPGLKYVIDTGTQKSSYYDYSKGGTVLKLTNISESSRIQRRGRVGRVATGAVYYLYKKDTMINNKTQYEIGLSDIHLELFGRLRDSYQEKPIFDSTNDPNLQRIKFSQVSSQYDRPPINGLAEIISTQYYTDEKFYDYFGNSSHYDYENSPGMPLVYPTGYSLETLTDSTGEFYLIHPEELNLTRNLAGLIVSVTDTKNLVYYPDHHIVSWKIMSFWNILLDDLFISAYKENILLVEKTTYGKGLQVVQQELSAIGAEDFDLNYVAALLTAINLGIQENMIRLISMNMASKNDFIKWGIYADAQPPYHRKIKEVKAFVGDQKSDSQAIIYILDDLHKYLADNDISLEQDSKKYMNKLAEIKKIVSGNLERALTADEASYLKAIGDDIIDGKIQNSQTLTYSDLSRIRKQGINVNIIEGNIRKKIELIADWASRRSLKIDTIKNYIRRYLKLKNILLINESGDSDSFVQYKVSHLADILKPTLVDAYSNIATLDSDKKLMLSLMRGFKKQIVRKLVDSYYLSIYEPTITSAYTIEKISTRSKIDSTLVDNKYLQNYVLYLDLDQEKNTISLLNQLDISLIKSIGYIYTRDMVYNKYMKYLLSNVQEELRMKTVSQTVVSFYKKGLRETLYDLLNAHDVDIWLKLYTIFNDKGYIETRRYHDINYKTRKQFSIVNDIGIPQTTGKFENNKFKQ</sequence>
<proteinExistence type="inferred from homology"/>
<dbReference type="GO" id="GO:0003724">
    <property type="term" value="F:RNA helicase activity"/>
    <property type="evidence" value="ECO:0007669"/>
    <property type="project" value="UniProtKB-EC"/>
</dbReference>
<accession>A0A3G5A5X7</accession>
<comment type="catalytic activity">
    <reaction evidence="7">
        <text>ATP + H2O = ADP + phosphate + H(+)</text>
        <dbReference type="Rhea" id="RHEA:13065"/>
        <dbReference type="ChEBI" id="CHEBI:15377"/>
        <dbReference type="ChEBI" id="CHEBI:15378"/>
        <dbReference type="ChEBI" id="CHEBI:30616"/>
        <dbReference type="ChEBI" id="CHEBI:43474"/>
        <dbReference type="ChEBI" id="CHEBI:456216"/>
        <dbReference type="EC" id="3.6.4.13"/>
    </reaction>
</comment>
<dbReference type="SUPFAM" id="SSF52540">
    <property type="entry name" value="P-loop containing nucleoside triphosphate hydrolases"/>
    <property type="match status" value="1"/>
</dbReference>
<evidence type="ECO:0000256" key="5">
    <source>
        <dbReference type="ARBA" id="ARBA00022806"/>
    </source>
</evidence>
<dbReference type="InterPro" id="IPR003593">
    <property type="entry name" value="AAA+_ATPase"/>
</dbReference>
<dbReference type="PANTHER" id="PTHR18934:SF91">
    <property type="entry name" value="PRE-MRNA-SPLICING FACTOR ATP-DEPENDENT RNA HELICASE PRP16"/>
    <property type="match status" value="1"/>
</dbReference>
<dbReference type="Pfam" id="PF00270">
    <property type="entry name" value="DEAD"/>
    <property type="match status" value="1"/>
</dbReference>
<comment type="similarity">
    <text evidence="1">Belongs to the DEAD box helicase family. DEAH subfamily.</text>
</comment>
<dbReference type="GO" id="GO:0016787">
    <property type="term" value="F:hydrolase activity"/>
    <property type="evidence" value="ECO:0007669"/>
    <property type="project" value="UniProtKB-KW"/>
</dbReference>
<keyword evidence="5 11" id="KW-0347">Helicase</keyword>
<dbReference type="PROSITE" id="PS51194">
    <property type="entry name" value="HELICASE_CTER"/>
    <property type="match status" value="1"/>
</dbReference>
<gene>
    <name evidence="11" type="ORF">Harvfovirus49_1</name>
</gene>
<dbReference type="GO" id="GO:0005524">
    <property type="term" value="F:ATP binding"/>
    <property type="evidence" value="ECO:0007669"/>
    <property type="project" value="UniProtKB-KW"/>
</dbReference>
<dbReference type="InterPro" id="IPR001650">
    <property type="entry name" value="Helicase_C-like"/>
</dbReference>
<feature type="non-terminal residue" evidence="11">
    <location>
        <position position="1"/>
    </location>
</feature>
<feature type="domain" description="Helicase ATP-binding" evidence="9">
    <location>
        <begin position="525"/>
        <end position="712"/>
    </location>
</feature>
<dbReference type="Pfam" id="PF00271">
    <property type="entry name" value="Helicase_C"/>
    <property type="match status" value="1"/>
</dbReference>
<evidence type="ECO:0000259" key="10">
    <source>
        <dbReference type="PROSITE" id="PS51194"/>
    </source>
</evidence>
<dbReference type="CDD" id="cd18791">
    <property type="entry name" value="SF2_C_RHA"/>
    <property type="match status" value="1"/>
</dbReference>
<dbReference type="PANTHER" id="PTHR18934">
    <property type="entry name" value="ATP-DEPENDENT RNA HELICASE"/>
    <property type="match status" value="1"/>
</dbReference>
<evidence type="ECO:0000256" key="2">
    <source>
        <dbReference type="ARBA" id="ARBA00012552"/>
    </source>
</evidence>
<feature type="compositionally biased region" description="Basic and acidic residues" evidence="8">
    <location>
        <begin position="220"/>
        <end position="233"/>
    </location>
</feature>
<dbReference type="PROSITE" id="PS51192">
    <property type="entry name" value="HELICASE_ATP_BIND_1"/>
    <property type="match status" value="1"/>
</dbReference>
<feature type="domain" description="Helicase C-terminal" evidence="10">
    <location>
        <begin position="786"/>
        <end position="951"/>
    </location>
</feature>
<dbReference type="InterPro" id="IPR011545">
    <property type="entry name" value="DEAD/DEAH_box_helicase_dom"/>
</dbReference>
<evidence type="ECO:0000256" key="6">
    <source>
        <dbReference type="ARBA" id="ARBA00022840"/>
    </source>
</evidence>
<dbReference type="EMBL" id="MK072291">
    <property type="protein sequence ID" value="AYV81651.1"/>
    <property type="molecule type" value="Genomic_DNA"/>
</dbReference>
<keyword evidence="3" id="KW-0547">Nucleotide-binding</keyword>
<dbReference type="InterPro" id="IPR027417">
    <property type="entry name" value="P-loop_NTPase"/>
</dbReference>
<evidence type="ECO:0000256" key="4">
    <source>
        <dbReference type="ARBA" id="ARBA00022801"/>
    </source>
</evidence>
<dbReference type="GO" id="GO:0003723">
    <property type="term" value="F:RNA binding"/>
    <property type="evidence" value="ECO:0007669"/>
    <property type="project" value="TreeGrafter"/>
</dbReference>
<evidence type="ECO:0000256" key="8">
    <source>
        <dbReference type="SAM" id="MobiDB-lite"/>
    </source>
</evidence>
<reference evidence="11" key="1">
    <citation type="submission" date="2018-10" db="EMBL/GenBank/DDBJ databases">
        <title>Hidden diversity of soil giant viruses.</title>
        <authorList>
            <person name="Schulz F."/>
            <person name="Alteio L."/>
            <person name="Goudeau D."/>
            <person name="Ryan E.M."/>
            <person name="Malmstrom R.R."/>
            <person name="Blanchard J."/>
            <person name="Woyke T."/>
        </authorList>
    </citation>
    <scope>NUCLEOTIDE SEQUENCE</scope>
    <source>
        <strain evidence="11">HAV1</strain>
    </source>
</reference>
<dbReference type="InterPro" id="IPR014001">
    <property type="entry name" value="Helicase_ATP-bd"/>
</dbReference>
<protein>
    <recommendedName>
        <fullName evidence="2">RNA helicase</fullName>
        <ecNumber evidence="2">3.6.4.13</ecNumber>
    </recommendedName>
</protein>
<evidence type="ECO:0000256" key="1">
    <source>
        <dbReference type="ARBA" id="ARBA00008792"/>
    </source>
</evidence>
<dbReference type="SMART" id="SM00382">
    <property type="entry name" value="AAA"/>
    <property type="match status" value="1"/>
</dbReference>
<evidence type="ECO:0000313" key="11">
    <source>
        <dbReference type="EMBL" id="AYV81651.1"/>
    </source>
</evidence>
<dbReference type="SMART" id="SM00487">
    <property type="entry name" value="DEXDc"/>
    <property type="match status" value="1"/>
</dbReference>
<keyword evidence="6" id="KW-0067">ATP-binding</keyword>
<organism evidence="11">
    <name type="scientific">Harvfovirus sp</name>
    <dbReference type="NCBI Taxonomy" id="2487768"/>
    <lineage>
        <taxon>Viruses</taxon>
        <taxon>Varidnaviria</taxon>
        <taxon>Bamfordvirae</taxon>
        <taxon>Nucleocytoviricota</taxon>
        <taxon>Megaviricetes</taxon>
        <taxon>Imitervirales</taxon>
        <taxon>Mimiviridae</taxon>
        <taxon>Klosneuvirinae</taxon>
    </lineage>
</organism>
<dbReference type="SMART" id="SM00490">
    <property type="entry name" value="HELICc"/>
    <property type="match status" value="1"/>
</dbReference>
<evidence type="ECO:0000256" key="3">
    <source>
        <dbReference type="ARBA" id="ARBA00022741"/>
    </source>
</evidence>
<evidence type="ECO:0000256" key="7">
    <source>
        <dbReference type="ARBA" id="ARBA00047984"/>
    </source>
</evidence>
<dbReference type="Gene3D" id="3.40.50.300">
    <property type="entry name" value="P-loop containing nucleotide triphosphate hydrolases"/>
    <property type="match status" value="2"/>
</dbReference>
<evidence type="ECO:0000259" key="9">
    <source>
        <dbReference type="PROSITE" id="PS51192"/>
    </source>
</evidence>
<dbReference type="EC" id="3.6.4.13" evidence="2"/>
<name>A0A3G5A5X7_9VIRU</name>
<feature type="region of interest" description="Disordered" evidence="8">
    <location>
        <begin position="220"/>
        <end position="244"/>
    </location>
</feature>